<keyword evidence="8" id="KW-0833">Ubl conjugation pathway</keyword>
<dbReference type="OrthoDB" id="6270329at2759"/>
<evidence type="ECO:0000256" key="1">
    <source>
        <dbReference type="ARBA" id="ARBA00000900"/>
    </source>
</evidence>
<feature type="compositionally biased region" description="Low complexity" evidence="12">
    <location>
        <begin position="1"/>
        <end position="12"/>
    </location>
</feature>
<dbReference type="InterPro" id="IPR013083">
    <property type="entry name" value="Znf_RING/FYVE/PHD"/>
</dbReference>
<keyword evidence="10 13" id="KW-0472">Membrane</keyword>
<keyword evidence="13" id="KW-1133">Transmembrane helix</keyword>
<dbReference type="SMART" id="SM00184">
    <property type="entry name" value="RING"/>
    <property type="match status" value="1"/>
</dbReference>
<evidence type="ECO:0000256" key="7">
    <source>
        <dbReference type="ARBA" id="ARBA00022771"/>
    </source>
</evidence>
<evidence type="ECO:0000259" key="14">
    <source>
        <dbReference type="PROSITE" id="PS50089"/>
    </source>
</evidence>
<evidence type="ECO:0000256" key="12">
    <source>
        <dbReference type="SAM" id="MobiDB-lite"/>
    </source>
</evidence>
<dbReference type="CDD" id="cd16534">
    <property type="entry name" value="RING-HC_RNF5-like"/>
    <property type="match status" value="1"/>
</dbReference>
<evidence type="ECO:0000256" key="4">
    <source>
        <dbReference type="ARBA" id="ARBA00012483"/>
    </source>
</evidence>
<keyword evidence="6" id="KW-0479">Metal-binding</keyword>
<dbReference type="Pfam" id="PF00097">
    <property type="entry name" value="zf-C3HC4"/>
    <property type="match status" value="1"/>
</dbReference>
<dbReference type="GO" id="GO:0006511">
    <property type="term" value="P:ubiquitin-dependent protein catabolic process"/>
    <property type="evidence" value="ECO:0007669"/>
    <property type="project" value="InterPro"/>
</dbReference>
<dbReference type="EMBL" id="PUHQ01000016">
    <property type="protein sequence ID" value="KAG0664034.1"/>
    <property type="molecule type" value="Genomic_DNA"/>
</dbReference>
<feature type="domain" description="RING-type" evidence="14">
    <location>
        <begin position="103"/>
        <end position="143"/>
    </location>
</feature>
<evidence type="ECO:0000256" key="11">
    <source>
        <dbReference type="PROSITE-ProRule" id="PRU00175"/>
    </source>
</evidence>
<evidence type="ECO:0000313" key="16">
    <source>
        <dbReference type="Proteomes" id="UP000777482"/>
    </source>
</evidence>
<dbReference type="PANTHER" id="PTHR12313">
    <property type="entry name" value="E3 UBIQUITIN-PROTEIN LIGASE RNF5-RELATED"/>
    <property type="match status" value="1"/>
</dbReference>
<dbReference type="InterPro" id="IPR018957">
    <property type="entry name" value="Znf_C3HC4_RING-type"/>
</dbReference>
<evidence type="ECO:0000256" key="10">
    <source>
        <dbReference type="ARBA" id="ARBA00023136"/>
    </source>
</evidence>
<dbReference type="AlphaFoldDB" id="A0A9P7B8H6"/>
<evidence type="ECO:0000256" key="3">
    <source>
        <dbReference type="ARBA" id="ARBA00004906"/>
    </source>
</evidence>
<dbReference type="SUPFAM" id="SSF57850">
    <property type="entry name" value="RING/U-box"/>
    <property type="match status" value="1"/>
</dbReference>
<evidence type="ECO:0000256" key="13">
    <source>
        <dbReference type="SAM" id="Phobius"/>
    </source>
</evidence>
<gene>
    <name evidence="15" type="ORF">C6P46_001894</name>
</gene>
<evidence type="ECO:0000256" key="8">
    <source>
        <dbReference type="ARBA" id="ARBA00022786"/>
    </source>
</evidence>
<evidence type="ECO:0000256" key="9">
    <source>
        <dbReference type="ARBA" id="ARBA00022833"/>
    </source>
</evidence>
<protein>
    <recommendedName>
        <fullName evidence="4">RING-type E3 ubiquitin transferase</fullName>
        <ecNumber evidence="4">2.3.2.27</ecNumber>
    </recommendedName>
</protein>
<name>A0A9P7B8H6_RHOMI</name>
<feature type="region of interest" description="Disordered" evidence="12">
    <location>
        <begin position="1"/>
        <end position="95"/>
    </location>
</feature>
<dbReference type="Proteomes" id="UP000777482">
    <property type="component" value="Unassembled WGS sequence"/>
</dbReference>
<sequence>MSTSASPSQPAASHDDDSPSDPPALAARQPGPAISEGPSSTTAVHSTSDPSSSPSQGPPRLESGADDPSSVIDPKDAASLQLPSNHAGKSKEQEEDKLDRFSCHICLEVPDEPVVSPCGHLYCWPCMHEWLVVAHGRACPVCKAVLTVNQLVPIYTSAEAVDPRSRPIPPRPRPAAPPPPAPSFRAPAFRNPFAVLDAAHMGMGGADPAELMTAPLGPRGGGGAGASGGGSAFSFQAGVFPLPGLSFGWPWPPTMTATPRLVDENGGGQRIMMRDPHAVNRPPTRDEWLRAVVQQVFLAVFFAMFVAITFGG</sequence>
<evidence type="ECO:0000256" key="5">
    <source>
        <dbReference type="ARBA" id="ARBA00022679"/>
    </source>
</evidence>
<dbReference type="InterPro" id="IPR017907">
    <property type="entry name" value="Znf_RING_CS"/>
</dbReference>
<dbReference type="InterPro" id="IPR045103">
    <property type="entry name" value="RNF5/RNF185-like"/>
</dbReference>
<feature type="compositionally biased region" description="Pro residues" evidence="12">
    <location>
        <begin position="166"/>
        <end position="182"/>
    </location>
</feature>
<evidence type="ECO:0000256" key="2">
    <source>
        <dbReference type="ARBA" id="ARBA00004308"/>
    </source>
</evidence>
<evidence type="ECO:0000313" key="15">
    <source>
        <dbReference type="EMBL" id="KAG0664034.1"/>
    </source>
</evidence>
<dbReference type="InterPro" id="IPR001841">
    <property type="entry name" value="Znf_RING"/>
</dbReference>
<feature type="region of interest" description="Disordered" evidence="12">
    <location>
        <begin position="160"/>
        <end position="183"/>
    </location>
</feature>
<dbReference type="GO" id="GO:0061630">
    <property type="term" value="F:ubiquitin protein ligase activity"/>
    <property type="evidence" value="ECO:0007669"/>
    <property type="project" value="UniProtKB-EC"/>
</dbReference>
<dbReference type="PROSITE" id="PS50089">
    <property type="entry name" value="ZF_RING_2"/>
    <property type="match status" value="1"/>
</dbReference>
<dbReference type="PROSITE" id="PS00518">
    <property type="entry name" value="ZF_RING_1"/>
    <property type="match status" value="1"/>
</dbReference>
<keyword evidence="13" id="KW-0812">Transmembrane</keyword>
<evidence type="ECO:0000256" key="6">
    <source>
        <dbReference type="ARBA" id="ARBA00022723"/>
    </source>
</evidence>
<reference evidence="15 16" key="1">
    <citation type="submission" date="2020-11" db="EMBL/GenBank/DDBJ databases">
        <title>Kefir isolates.</title>
        <authorList>
            <person name="Marcisauskas S."/>
            <person name="Kim Y."/>
            <person name="Blasche S."/>
        </authorList>
    </citation>
    <scope>NUCLEOTIDE SEQUENCE [LARGE SCALE GENOMIC DNA]</scope>
    <source>
        <strain evidence="15 16">KR</strain>
    </source>
</reference>
<proteinExistence type="predicted"/>
<keyword evidence="16" id="KW-1185">Reference proteome</keyword>
<comment type="caution">
    <text evidence="15">The sequence shown here is derived from an EMBL/GenBank/DDBJ whole genome shotgun (WGS) entry which is preliminary data.</text>
</comment>
<comment type="catalytic activity">
    <reaction evidence="1">
        <text>S-ubiquitinyl-[E2 ubiquitin-conjugating enzyme]-L-cysteine + [acceptor protein]-L-lysine = [E2 ubiquitin-conjugating enzyme]-L-cysteine + N(6)-ubiquitinyl-[acceptor protein]-L-lysine.</text>
        <dbReference type="EC" id="2.3.2.27"/>
    </reaction>
</comment>
<keyword evidence="9" id="KW-0862">Zinc</keyword>
<keyword evidence="5" id="KW-0808">Transferase</keyword>
<comment type="pathway">
    <text evidence="3">Protein modification; protein ubiquitination.</text>
</comment>
<feature type="transmembrane region" description="Helical" evidence="13">
    <location>
        <begin position="288"/>
        <end position="310"/>
    </location>
</feature>
<organism evidence="15 16">
    <name type="scientific">Rhodotorula mucilaginosa</name>
    <name type="common">Yeast</name>
    <name type="synonym">Rhodotorula rubra</name>
    <dbReference type="NCBI Taxonomy" id="5537"/>
    <lineage>
        <taxon>Eukaryota</taxon>
        <taxon>Fungi</taxon>
        <taxon>Dikarya</taxon>
        <taxon>Basidiomycota</taxon>
        <taxon>Pucciniomycotina</taxon>
        <taxon>Microbotryomycetes</taxon>
        <taxon>Sporidiobolales</taxon>
        <taxon>Sporidiobolaceae</taxon>
        <taxon>Rhodotorula</taxon>
    </lineage>
</organism>
<dbReference type="GO" id="GO:0008270">
    <property type="term" value="F:zinc ion binding"/>
    <property type="evidence" value="ECO:0007669"/>
    <property type="project" value="UniProtKB-KW"/>
</dbReference>
<keyword evidence="7 11" id="KW-0863">Zinc-finger</keyword>
<dbReference type="EC" id="2.3.2.27" evidence="4"/>
<accession>A0A9P7B8H6</accession>
<comment type="subcellular location">
    <subcellularLocation>
        <location evidence="2">Endomembrane system</location>
    </subcellularLocation>
</comment>
<dbReference type="Gene3D" id="3.30.40.10">
    <property type="entry name" value="Zinc/RING finger domain, C3HC4 (zinc finger)"/>
    <property type="match status" value="1"/>
</dbReference>
<dbReference type="GO" id="GO:0005783">
    <property type="term" value="C:endoplasmic reticulum"/>
    <property type="evidence" value="ECO:0007669"/>
    <property type="project" value="InterPro"/>
</dbReference>
<feature type="compositionally biased region" description="Low complexity" evidence="12">
    <location>
        <begin position="46"/>
        <end position="59"/>
    </location>
</feature>